<evidence type="ECO:0000313" key="8">
    <source>
        <dbReference type="Proteomes" id="UP000094565"/>
    </source>
</evidence>
<protein>
    <submittedName>
        <fullName evidence="7">BA75_00067T0</fullName>
    </submittedName>
</protein>
<dbReference type="PANTHER" id="PTHR23327:SF51">
    <property type="entry name" value="TRANSCRIPTIONAL REGULATOR OF YEAST FORM ADHERENCE 3"/>
    <property type="match status" value="1"/>
</dbReference>
<accession>A0A1B2J6W4</accession>
<dbReference type="InterPro" id="IPR004331">
    <property type="entry name" value="SPX_dom"/>
</dbReference>
<dbReference type="SMART" id="SM00184">
    <property type="entry name" value="RING"/>
    <property type="match status" value="1"/>
</dbReference>
<feature type="domain" description="SPX" evidence="6">
    <location>
        <begin position="1"/>
        <end position="289"/>
    </location>
</feature>
<dbReference type="GO" id="GO:0008270">
    <property type="term" value="F:zinc ion binding"/>
    <property type="evidence" value="ECO:0007669"/>
    <property type="project" value="UniProtKB-KW"/>
</dbReference>
<reference evidence="7 8" key="1">
    <citation type="submission" date="2016-02" db="EMBL/GenBank/DDBJ databases">
        <title>Comparative genomic and transcriptomic foundation for Pichia pastoris.</title>
        <authorList>
            <person name="Love K.R."/>
            <person name="Shah K.A."/>
            <person name="Whittaker C.A."/>
            <person name="Wu J."/>
            <person name="Bartlett M.C."/>
            <person name="Ma D."/>
            <person name="Leeson R.L."/>
            <person name="Priest M."/>
            <person name="Young S.K."/>
            <person name="Love J.C."/>
        </authorList>
    </citation>
    <scope>NUCLEOTIDE SEQUENCE [LARGE SCALE GENOMIC DNA]</scope>
    <source>
        <strain evidence="7 8">ATCC 28485</strain>
    </source>
</reference>
<evidence type="ECO:0000259" key="5">
    <source>
        <dbReference type="PROSITE" id="PS50089"/>
    </source>
</evidence>
<dbReference type="InterPro" id="IPR017907">
    <property type="entry name" value="Znf_RING_CS"/>
</dbReference>
<dbReference type="InterPro" id="IPR001841">
    <property type="entry name" value="Znf_RING"/>
</dbReference>
<evidence type="ECO:0000256" key="1">
    <source>
        <dbReference type="ARBA" id="ARBA00022723"/>
    </source>
</evidence>
<dbReference type="PROSITE" id="PS51382">
    <property type="entry name" value="SPX"/>
    <property type="match status" value="1"/>
</dbReference>
<name>A0A1B2J6W4_PICPA</name>
<dbReference type="PANTHER" id="PTHR23327">
    <property type="entry name" value="RING FINGER PROTEIN 127"/>
    <property type="match status" value="1"/>
</dbReference>
<dbReference type="EMBL" id="CP014584">
    <property type="protein sequence ID" value="ANZ73719.1"/>
    <property type="molecule type" value="Genomic_DNA"/>
</dbReference>
<dbReference type="Pfam" id="PF15227">
    <property type="entry name" value="zf-C3HC4_4"/>
    <property type="match status" value="1"/>
</dbReference>
<dbReference type="AlphaFoldDB" id="A0A1B2J6W4"/>
<dbReference type="SUPFAM" id="SSF57850">
    <property type="entry name" value="RING/U-box"/>
    <property type="match status" value="1"/>
</dbReference>
<evidence type="ECO:0000256" key="3">
    <source>
        <dbReference type="ARBA" id="ARBA00022833"/>
    </source>
</evidence>
<evidence type="ECO:0000256" key="4">
    <source>
        <dbReference type="PROSITE-ProRule" id="PRU00175"/>
    </source>
</evidence>
<feature type="domain" description="RING-type" evidence="5">
    <location>
        <begin position="325"/>
        <end position="364"/>
    </location>
</feature>
<dbReference type="PROSITE" id="PS00518">
    <property type="entry name" value="ZF_RING_1"/>
    <property type="match status" value="1"/>
</dbReference>
<evidence type="ECO:0000313" key="7">
    <source>
        <dbReference type="EMBL" id="ANZ73719.1"/>
    </source>
</evidence>
<dbReference type="Proteomes" id="UP000094565">
    <property type="component" value="Chromosome 1"/>
</dbReference>
<dbReference type="Gene3D" id="3.30.40.10">
    <property type="entry name" value="Zinc/RING finger domain, C3HC4 (zinc finger)"/>
    <property type="match status" value="1"/>
</dbReference>
<organism evidence="7 8">
    <name type="scientific">Komagataella pastoris</name>
    <name type="common">Yeast</name>
    <name type="synonym">Pichia pastoris</name>
    <dbReference type="NCBI Taxonomy" id="4922"/>
    <lineage>
        <taxon>Eukaryota</taxon>
        <taxon>Fungi</taxon>
        <taxon>Dikarya</taxon>
        <taxon>Ascomycota</taxon>
        <taxon>Saccharomycotina</taxon>
        <taxon>Pichiomycetes</taxon>
        <taxon>Pichiales</taxon>
        <taxon>Pichiaceae</taxon>
        <taxon>Komagataella</taxon>
    </lineage>
</organism>
<sequence length="420" mass="49168">MKFAKLYDEMLKSEEIPEDWIGSRIQYKSLKKCINRVVKELESACLEKDLIEVLLEGDHRLADYVLESDSKIITPKLIIKVPHNKQGLPKSETSSRLWEFVNNRDYLKDDELFKVVEVKEEDDATCLVFHFHEDSSFFRELSLELEGLNNFKEAQKRYLVDQVDMISKSVSESTSFIKRRSDLYTWRELFKLYIDSEIFFKSSTNTAGERSVQQAKANLAAFWKHVNDRKFHKAFHQKGSKSAFKSFIGLNERLLKVSQFQYLNKMAMTKILKKFDKQTSLHTKMIFPKLLAHNTFIEESFAQQLCYKISTNLLSIIPQLDDYTCPICCSVAFKPIKLDCGHIFCVRCLVKLQRSGEDRCPLCRGEVVLNADNSNLDLEHMQYLQKYFPKEVKIKQNETEREIAKERFEAVYGEKNCIIM</sequence>
<dbReference type="Pfam" id="PF03105">
    <property type="entry name" value="SPX"/>
    <property type="match status" value="1"/>
</dbReference>
<keyword evidence="2 4" id="KW-0863">Zinc-finger</keyword>
<gene>
    <name evidence="7" type="ORF">ATY40_BA7500067</name>
</gene>
<evidence type="ECO:0000256" key="2">
    <source>
        <dbReference type="ARBA" id="ARBA00022771"/>
    </source>
</evidence>
<evidence type="ECO:0000259" key="6">
    <source>
        <dbReference type="PROSITE" id="PS51382"/>
    </source>
</evidence>
<dbReference type="PROSITE" id="PS50089">
    <property type="entry name" value="ZF_RING_2"/>
    <property type="match status" value="1"/>
</dbReference>
<keyword evidence="1" id="KW-0479">Metal-binding</keyword>
<keyword evidence="8" id="KW-1185">Reference proteome</keyword>
<keyword evidence="3" id="KW-0862">Zinc</keyword>
<dbReference type="InterPro" id="IPR013083">
    <property type="entry name" value="Znf_RING/FYVE/PHD"/>
</dbReference>
<proteinExistence type="predicted"/>
<dbReference type="OrthoDB" id="5588846at2759"/>